<accession>A0A1F6FXB6</accession>
<evidence type="ECO:0000313" key="1">
    <source>
        <dbReference type="EMBL" id="OGG90500.1"/>
    </source>
</evidence>
<dbReference type="AlphaFoldDB" id="A0A1F6FXB6"/>
<dbReference type="Proteomes" id="UP000177998">
    <property type="component" value="Unassembled WGS sequence"/>
</dbReference>
<comment type="caution">
    <text evidence="1">The sequence shown here is derived from an EMBL/GenBank/DDBJ whole genome shotgun (WGS) entry which is preliminary data.</text>
</comment>
<name>A0A1F6FXB6_9BACT</name>
<reference evidence="1 2" key="1">
    <citation type="journal article" date="2016" name="Nat. Commun.">
        <title>Thousands of microbial genomes shed light on interconnected biogeochemical processes in an aquifer system.</title>
        <authorList>
            <person name="Anantharaman K."/>
            <person name="Brown C.T."/>
            <person name="Hug L.A."/>
            <person name="Sharon I."/>
            <person name="Castelle C.J."/>
            <person name="Probst A.J."/>
            <person name="Thomas B.C."/>
            <person name="Singh A."/>
            <person name="Wilkins M.J."/>
            <person name="Karaoz U."/>
            <person name="Brodie E.L."/>
            <person name="Williams K.H."/>
            <person name="Hubbard S.S."/>
            <person name="Banfield J.F."/>
        </authorList>
    </citation>
    <scope>NUCLEOTIDE SEQUENCE [LARGE SCALE GENOMIC DNA]</scope>
</reference>
<gene>
    <name evidence="1" type="ORF">A3H55_01655</name>
</gene>
<dbReference type="SUPFAM" id="SSF57997">
    <property type="entry name" value="Tropomyosin"/>
    <property type="match status" value="1"/>
</dbReference>
<evidence type="ECO:0000313" key="2">
    <source>
        <dbReference type="Proteomes" id="UP000177998"/>
    </source>
</evidence>
<organism evidence="1 2">
    <name type="scientific">Candidatus Kuenenbacteria bacterium RIFCSPLOWO2_02_FULL_42_16</name>
    <dbReference type="NCBI Taxonomy" id="1798564"/>
    <lineage>
        <taxon>Bacteria</taxon>
        <taxon>Candidatus Kueneniibacteriota</taxon>
    </lineage>
</organism>
<dbReference type="STRING" id="1798564.A3H55_01655"/>
<evidence type="ECO:0008006" key="3">
    <source>
        <dbReference type="Google" id="ProtNLM"/>
    </source>
</evidence>
<protein>
    <recommendedName>
        <fullName evidence="3">t-SNARE coiled-coil homology domain-containing protein</fullName>
    </recommendedName>
</protein>
<sequence length="181" mass="19967">MNGEQQSITKEILTDILKKEVILPIGEKLDTMAGQIGALQSKVGGLETKVDGLDVKVGGLETKVDGLDVKVGGLETKVDGLDIKVGGLGNKVDDLYGKVSDLQNHELKQDIRMDKMESNLKQEITKFKDEILTSNDQLSKKMDKILAETASHTAAYKRHDIQLDDHDKRLKVLEFKPAQSI</sequence>
<proteinExistence type="predicted"/>
<dbReference type="Gene3D" id="1.20.5.170">
    <property type="match status" value="2"/>
</dbReference>
<dbReference type="EMBL" id="MFMZ01000043">
    <property type="protein sequence ID" value="OGG90500.1"/>
    <property type="molecule type" value="Genomic_DNA"/>
</dbReference>